<dbReference type="Pfam" id="PF26078">
    <property type="entry name" value="Baseplate_J_M"/>
    <property type="match status" value="1"/>
</dbReference>
<protein>
    <submittedName>
        <fullName evidence="3">Baseplate assembly protein</fullName>
    </submittedName>
</protein>
<dbReference type="InterPro" id="IPR014507">
    <property type="entry name" value="Baseplate_assembly_J_pred"/>
</dbReference>
<dbReference type="RefSeq" id="WP_116280365.1">
    <property type="nucleotide sequence ID" value="NZ_AP022547.1"/>
</dbReference>
<reference evidence="3 4" key="1">
    <citation type="submission" date="2017-11" db="EMBL/GenBank/DDBJ databases">
        <authorList>
            <person name="Han C.G."/>
        </authorList>
    </citation>
    <scope>NUCLEOTIDE SEQUENCE [LARGE SCALE GENOMIC DNA]</scope>
    <source>
        <strain evidence="3 4">A2</strain>
    </source>
</reference>
<proteinExistence type="predicted"/>
<reference evidence="3 4" key="2">
    <citation type="submission" date="2018-01" db="EMBL/GenBank/DDBJ databases">
        <title>Genomic study of Klebsiella pneumoniae.</title>
        <authorList>
            <person name="Yang Y."/>
            <person name="Bicalho R."/>
        </authorList>
    </citation>
    <scope>NUCLEOTIDE SEQUENCE [LARGE SCALE GENOMIC DNA]</scope>
    <source>
        <strain evidence="3 4">A2</strain>
    </source>
</reference>
<dbReference type="InterPro" id="IPR052726">
    <property type="entry name" value="Phage_Baseplate_Hub"/>
</dbReference>
<dbReference type="PANTHER" id="PTHR35862">
    <property type="entry name" value="FELS-2 PROPHAGE PROTEIN"/>
    <property type="match status" value="1"/>
</dbReference>
<feature type="domain" description="Baseplate J-like central" evidence="1">
    <location>
        <begin position="137"/>
        <end position="208"/>
    </location>
</feature>
<accession>A0A2J4YM03</accession>
<dbReference type="PIRSF" id="PIRSF020481">
    <property type="entry name" value="BAP"/>
    <property type="match status" value="1"/>
</dbReference>
<gene>
    <name evidence="3" type="ORF">CWM85_27975</name>
</gene>
<sequence>MAVIDLSQLPPPQIVDEPDFETLLTERKAEFVALYPAEEQEAVARTLTLESEPIVKTLQENVYRELLLRQRINEAARAVMVAYSGGDDLDNLGANNNVQRRVITAADDTTTPPTEAEMESDADYRQRIPAAFEGMSVAGPVGAYEFHALSADGRVADASAFSPAPAEVVVTILARDGDGTAPDDLLQVVGVALNDEAVRPVADRVSVRSAEIVRYEIDAVLYVYPGPAKEPILAAAKEQGTAYINEQRRLGRDVRLSAIYAALHVQGVQRVELMQPLADMVIDKTQASYCTDFKAEIGGSDE</sequence>
<dbReference type="EMBL" id="PIET01001211">
    <property type="protein sequence ID" value="PLM51840.1"/>
    <property type="molecule type" value="Genomic_DNA"/>
</dbReference>
<evidence type="ECO:0000259" key="1">
    <source>
        <dbReference type="Pfam" id="PF26078"/>
    </source>
</evidence>
<evidence type="ECO:0000313" key="3">
    <source>
        <dbReference type="EMBL" id="PLM51840.1"/>
    </source>
</evidence>
<organism evidence="3 4">
    <name type="scientific">Klebsiella michiganensis</name>
    <dbReference type="NCBI Taxonomy" id="1134687"/>
    <lineage>
        <taxon>Bacteria</taxon>
        <taxon>Pseudomonadati</taxon>
        <taxon>Pseudomonadota</taxon>
        <taxon>Gammaproteobacteria</taxon>
        <taxon>Enterobacterales</taxon>
        <taxon>Enterobacteriaceae</taxon>
        <taxon>Klebsiella/Raoultella group</taxon>
        <taxon>Klebsiella</taxon>
    </lineage>
</organism>
<evidence type="ECO:0000313" key="4">
    <source>
        <dbReference type="Proteomes" id="UP000234661"/>
    </source>
</evidence>
<dbReference type="Pfam" id="PF26079">
    <property type="entry name" value="Baseplate_J_C"/>
    <property type="match status" value="1"/>
</dbReference>
<feature type="domain" description="Baseplate J-like C-terminal" evidence="2">
    <location>
        <begin position="215"/>
        <end position="286"/>
    </location>
</feature>
<dbReference type="Proteomes" id="UP000234661">
    <property type="component" value="Unassembled WGS sequence"/>
</dbReference>
<dbReference type="PANTHER" id="PTHR35862:SF1">
    <property type="entry name" value="FELS-2 PROPHAGE PROTEIN"/>
    <property type="match status" value="1"/>
</dbReference>
<comment type="caution">
    <text evidence="3">The sequence shown here is derived from an EMBL/GenBank/DDBJ whole genome shotgun (WGS) entry which is preliminary data.</text>
</comment>
<dbReference type="InterPro" id="IPR058531">
    <property type="entry name" value="Baseplate_J_M"/>
</dbReference>
<evidence type="ECO:0000259" key="2">
    <source>
        <dbReference type="Pfam" id="PF26079"/>
    </source>
</evidence>
<name>A0A2J4YM03_9ENTR</name>
<dbReference type="GeneID" id="66560831"/>
<dbReference type="InterPro" id="IPR058530">
    <property type="entry name" value="Baseplate_J-like_C"/>
</dbReference>
<dbReference type="AlphaFoldDB" id="A0A2J4YM03"/>